<proteinExistence type="inferred from homology"/>
<dbReference type="PANTHER" id="PTHR42709:SF9">
    <property type="entry name" value="ALKALINE PHOSPHATASE LIKE PROTEIN"/>
    <property type="match status" value="1"/>
</dbReference>
<evidence type="ECO:0000313" key="4">
    <source>
        <dbReference type="EMBL" id="MBM6618108.1"/>
    </source>
</evidence>
<comment type="caution">
    <text evidence="4">The sequence shown here is derived from an EMBL/GenBank/DDBJ whole genome shotgun (WGS) entry which is preliminary data.</text>
</comment>
<dbReference type="InterPro" id="IPR051311">
    <property type="entry name" value="DedA_domain"/>
</dbReference>
<keyword evidence="5" id="KW-1185">Reference proteome</keyword>
<accession>A0ABS2DI31</accession>
<organism evidence="4 5">
    <name type="scientific">Bacillus suaedaesalsae</name>
    <dbReference type="NCBI Taxonomy" id="2810349"/>
    <lineage>
        <taxon>Bacteria</taxon>
        <taxon>Bacillati</taxon>
        <taxon>Bacillota</taxon>
        <taxon>Bacilli</taxon>
        <taxon>Bacillales</taxon>
        <taxon>Bacillaceae</taxon>
        <taxon>Bacillus</taxon>
    </lineage>
</organism>
<feature type="transmembrane region" description="Helical" evidence="2">
    <location>
        <begin position="51"/>
        <end position="77"/>
    </location>
</feature>
<feature type="transmembrane region" description="Helical" evidence="2">
    <location>
        <begin position="138"/>
        <end position="159"/>
    </location>
</feature>
<comment type="similarity">
    <text evidence="1">Belongs to the DedA family.</text>
</comment>
<evidence type="ECO:0000256" key="2">
    <source>
        <dbReference type="SAM" id="Phobius"/>
    </source>
</evidence>
<dbReference type="InterPro" id="IPR032816">
    <property type="entry name" value="VTT_dom"/>
</dbReference>
<evidence type="ECO:0000259" key="3">
    <source>
        <dbReference type="Pfam" id="PF09335"/>
    </source>
</evidence>
<feature type="domain" description="VTT" evidence="3">
    <location>
        <begin position="31"/>
        <end position="155"/>
    </location>
</feature>
<gene>
    <name evidence="4" type="ORF">JR050_10605</name>
</gene>
<reference evidence="4 5" key="1">
    <citation type="submission" date="2021-02" db="EMBL/GenBank/DDBJ databases">
        <title>Bacillus sp. RD4P76, an endophyte from a halophyte.</title>
        <authorList>
            <person name="Sun J.-Q."/>
        </authorList>
    </citation>
    <scope>NUCLEOTIDE SEQUENCE [LARGE SCALE GENOMIC DNA]</scope>
    <source>
        <strain evidence="4 5">RD4P76</strain>
    </source>
</reference>
<dbReference type="EMBL" id="JAFELM010000030">
    <property type="protein sequence ID" value="MBM6618108.1"/>
    <property type="molecule type" value="Genomic_DNA"/>
</dbReference>
<sequence>MDIETAFAFVSQYGYFALFFILWIGFFSIPVPNEVIVMTSGFVTSKSYLSTIPALIVTFFGIVMSLTTLYFSGRFFFSPIQKKLQTRPKLKEHIEKANSLIEKYGPFSLIIGYLFPGVRHFVPFIIGSNKMSFRIFALYAYSTAAVWTGLFFFLGFYFGTHMDQILKIVYLLGIPVLLISLLTFMVYKGKKKKKTSRELS</sequence>
<feature type="transmembrane region" description="Helical" evidence="2">
    <location>
        <begin position="165"/>
        <end position="187"/>
    </location>
</feature>
<dbReference type="Pfam" id="PF09335">
    <property type="entry name" value="VTT_dom"/>
    <property type="match status" value="1"/>
</dbReference>
<dbReference type="Proteomes" id="UP001518925">
    <property type="component" value="Unassembled WGS sequence"/>
</dbReference>
<protein>
    <submittedName>
        <fullName evidence="4">DedA family protein</fullName>
    </submittedName>
</protein>
<name>A0ABS2DI31_9BACI</name>
<keyword evidence="2" id="KW-0812">Transmembrane</keyword>
<evidence type="ECO:0000256" key="1">
    <source>
        <dbReference type="ARBA" id="ARBA00010792"/>
    </source>
</evidence>
<evidence type="ECO:0000313" key="5">
    <source>
        <dbReference type="Proteomes" id="UP001518925"/>
    </source>
</evidence>
<dbReference type="PANTHER" id="PTHR42709">
    <property type="entry name" value="ALKALINE PHOSPHATASE LIKE PROTEIN"/>
    <property type="match status" value="1"/>
</dbReference>
<keyword evidence="2" id="KW-1133">Transmembrane helix</keyword>
<feature type="transmembrane region" description="Helical" evidence="2">
    <location>
        <begin position="12"/>
        <end position="31"/>
    </location>
</feature>
<dbReference type="RefSeq" id="WP_204203473.1">
    <property type="nucleotide sequence ID" value="NZ_JAFELM010000030.1"/>
</dbReference>
<keyword evidence="2" id="KW-0472">Membrane</keyword>